<organism evidence="1 2">
    <name type="scientific">Corynespora cassiicola Philippines</name>
    <dbReference type="NCBI Taxonomy" id="1448308"/>
    <lineage>
        <taxon>Eukaryota</taxon>
        <taxon>Fungi</taxon>
        <taxon>Dikarya</taxon>
        <taxon>Ascomycota</taxon>
        <taxon>Pezizomycotina</taxon>
        <taxon>Dothideomycetes</taxon>
        <taxon>Pleosporomycetidae</taxon>
        <taxon>Pleosporales</taxon>
        <taxon>Corynesporascaceae</taxon>
        <taxon>Corynespora</taxon>
    </lineage>
</organism>
<dbReference type="Proteomes" id="UP000240883">
    <property type="component" value="Unassembled WGS sequence"/>
</dbReference>
<evidence type="ECO:0000313" key="2">
    <source>
        <dbReference type="Proteomes" id="UP000240883"/>
    </source>
</evidence>
<gene>
    <name evidence="1" type="ORF">BS50DRAFT_204727</name>
</gene>
<evidence type="ECO:0000313" key="1">
    <source>
        <dbReference type="EMBL" id="PSN60606.1"/>
    </source>
</evidence>
<proteinExistence type="predicted"/>
<keyword evidence="2" id="KW-1185">Reference proteome</keyword>
<accession>A0A2T2N5T6</accession>
<dbReference type="AlphaFoldDB" id="A0A2T2N5T6"/>
<sequence>MKPLQPNPLMYLTMCSEGGTARPASTASWECAGAPAFHFTGSEGDATKRADRTVRTSFVHANGIERARLFSPSEGLVLQRLTWSELGFQSALPWLKLSPKEERPKRRVTRARIRLDCNASKNEDYGKQYGSLEMPSSFYISPSATLVACQVRGIAADGHAPMLPGLSRF</sequence>
<dbReference type="EMBL" id="KZ678148">
    <property type="protein sequence ID" value="PSN60606.1"/>
    <property type="molecule type" value="Genomic_DNA"/>
</dbReference>
<protein>
    <submittedName>
        <fullName evidence="1">Uncharacterized protein</fullName>
    </submittedName>
</protein>
<reference evidence="1 2" key="1">
    <citation type="journal article" date="2018" name="Front. Microbiol.">
        <title>Genome-Wide Analysis of Corynespora cassiicola Leaf Fall Disease Putative Effectors.</title>
        <authorList>
            <person name="Lopez D."/>
            <person name="Ribeiro S."/>
            <person name="Label P."/>
            <person name="Fumanal B."/>
            <person name="Venisse J.S."/>
            <person name="Kohler A."/>
            <person name="de Oliveira R.R."/>
            <person name="Labutti K."/>
            <person name="Lipzen A."/>
            <person name="Lail K."/>
            <person name="Bauer D."/>
            <person name="Ohm R.A."/>
            <person name="Barry K.W."/>
            <person name="Spatafora J."/>
            <person name="Grigoriev I.V."/>
            <person name="Martin F.M."/>
            <person name="Pujade-Renaud V."/>
        </authorList>
    </citation>
    <scope>NUCLEOTIDE SEQUENCE [LARGE SCALE GENOMIC DNA]</scope>
    <source>
        <strain evidence="1 2">Philippines</strain>
    </source>
</reference>
<name>A0A2T2N5T6_CORCC</name>